<gene>
    <name evidence="1" type="ORF">Tbon_06260</name>
</gene>
<reference evidence="1 2" key="2">
    <citation type="submission" date="2019-10" db="EMBL/GenBank/DDBJ databases">
        <title>Thermopilla bonchosmolovskayae gen. nov., sp. nov., a moderately thermophilic Chloroflexi bacterium from a Chukotka hot spring (Arctic, Russia), representing a novel classis Thermopillaia, which include previously uncultivated lineage OLB14.</title>
        <authorList>
            <person name="Kochetkova T.V."/>
            <person name="Zayulina K.S."/>
            <person name="Zhigarkov V.S."/>
            <person name="Minaev N.V."/>
            <person name="Novikov A."/>
            <person name="Toshchakov S.V."/>
            <person name="Elcheninov A.G."/>
            <person name="Kublanov I.V."/>
        </authorList>
    </citation>
    <scope>NUCLEOTIDE SEQUENCE [LARGE SCALE GENOMIC DNA]</scope>
    <source>
        <strain evidence="1 2">3753O</strain>
    </source>
</reference>
<proteinExistence type="predicted"/>
<dbReference type="Proteomes" id="UP000326331">
    <property type="component" value="Chromosome"/>
</dbReference>
<dbReference type="EMBL" id="CP042829">
    <property type="protein sequence ID" value="QFG02909.1"/>
    <property type="molecule type" value="Genomic_DNA"/>
</dbReference>
<keyword evidence="2" id="KW-1185">Reference proteome</keyword>
<accession>A0ABX6C0V9</accession>
<organism evidence="1 2">
    <name type="scientific">Tepidiforma bonchosmolovskayae</name>
    <dbReference type="NCBI Taxonomy" id="2601677"/>
    <lineage>
        <taxon>Bacteria</taxon>
        <taxon>Bacillati</taxon>
        <taxon>Chloroflexota</taxon>
        <taxon>Tepidiformia</taxon>
        <taxon>Tepidiformales</taxon>
        <taxon>Tepidiformaceae</taxon>
        <taxon>Tepidiforma</taxon>
    </lineage>
</organism>
<evidence type="ECO:0000313" key="2">
    <source>
        <dbReference type="Proteomes" id="UP000326331"/>
    </source>
</evidence>
<dbReference type="RefSeq" id="WP_158066828.1">
    <property type="nucleotide sequence ID" value="NZ_CP042829.1"/>
</dbReference>
<name>A0ABX6C0V9_9CHLR</name>
<evidence type="ECO:0000313" key="1">
    <source>
        <dbReference type="EMBL" id="QFG02909.1"/>
    </source>
</evidence>
<sequence>MARRRTVTLNPAVMDEVRGCYGLAGKPIPEPPTPSSEWLARLQRWSRGLVPYPGWPTEEFDFHHIFSPVESRWLRRGLLPREMEDKWIGIMAEGELLIARSWTRYIVSRIRYRLTDDGCVEAVGLVHSTPERREDLDTVSRHVSCILGWWTAGAWERVAARGGWVLIDER</sequence>
<reference evidence="1 2" key="1">
    <citation type="submission" date="2019-08" db="EMBL/GenBank/DDBJ databases">
        <authorList>
            <person name="Toschakov S.V."/>
        </authorList>
    </citation>
    <scope>NUCLEOTIDE SEQUENCE [LARGE SCALE GENOMIC DNA]</scope>
    <source>
        <strain evidence="1 2">3753O</strain>
    </source>
</reference>
<protein>
    <submittedName>
        <fullName evidence="1">Uncharacterized protein</fullName>
    </submittedName>
</protein>